<dbReference type="SUPFAM" id="SSF49785">
    <property type="entry name" value="Galactose-binding domain-like"/>
    <property type="match status" value="1"/>
</dbReference>
<accession>A0AAU9QE19</accession>
<sequence>MIKPKLKLLAVALSCFSAVPQAALADVHTGKEFQIEVMRDASRVAYTAEELGLDTPALIAIEVLDDAHQRVGLLHIESPLYLQFEEFEEQTGEFVAAHEKWFEQGMVSLDHAQQATLEKGSSVRFYSLNEAGEVIELLMVQSKPLASLRTRSVSTSAYKFIDNGSPNEKIDLVLLGDGYAAGEKEKFRIDAKLITDGFFAKSPYSDYRDYFNVWLIEKASQQSGIGIGSPLDGSAFKSYFPDTSSRLLLLKDRFVSLNEAKAVLPESATEIFLVVSNTEKYGGVGYGNVATMSTHSSAVGLALHEVGHTFGKLADEYSYGNCNLNSEPSAKNVTMQTSNVKWSHWMVHDHEVGLFEGAQYCATGKYRPTKNSLMRALGTNLEFGSVNSEALILKMYETVNPVASVSPSLSTIALEGERTFNISTPIPTDRLSIQWSLNGDVLLEGDQAAISVNPTNLDSGSHVLKVVVKDTTEKVKRDPSNRLISERQWQLNVADDPQPEHQNGYRYARFVIDSEIKGQDFASAAELTFVDQTGSTVSPENMRIVSVSSQEAQYPRPASNAIDGDPDTFWHSRWSQSPVGQAPHEIIIDLGQSVALSRVEYLPRQDGNVNGTAKDYRLYLSNTVGQWASPVDSGSFAPNTKEKVMLVESKGEENQAPNAIVSRSQGELTGSGTVMLIGEKSNDPDGDGLVYQWQQTSPKSPLAVIESPKEANTQVRFAGSTSDVTYRFTLAVSDGELSDSAEAVITQKAEVTQSTPKWDAGKTYATPCERVSWKENEWENQWWTQGTQPGLDGTWGVWRKVNTSNNQCS</sequence>
<dbReference type="GO" id="GO:0004553">
    <property type="term" value="F:hydrolase activity, hydrolyzing O-glycosyl compounds"/>
    <property type="evidence" value="ECO:0007669"/>
    <property type="project" value="InterPro"/>
</dbReference>
<dbReference type="InterPro" id="IPR013783">
    <property type="entry name" value="Ig-like_fold"/>
</dbReference>
<evidence type="ECO:0000313" key="3">
    <source>
        <dbReference type="EMBL" id="CAH1567178.1"/>
    </source>
</evidence>
<dbReference type="Pfam" id="PF22352">
    <property type="entry name" value="K319L-like_PKD"/>
    <property type="match status" value="1"/>
</dbReference>
<dbReference type="GO" id="GO:0005576">
    <property type="term" value="C:extracellular region"/>
    <property type="evidence" value="ECO:0007669"/>
    <property type="project" value="InterPro"/>
</dbReference>
<dbReference type="GO" id="GO:0008237">
    <property type="term" value="F:metallopeptidase activity"/>
    <property type="evidence" value="ECO:0007669"/>
    <property type="project" value="InterPro"/>
</dbReference>
<dbReference type="Gene3D" id="2.10.10.20">
    <property type="entry name" value="Carbohydrate-binding module superfamily 5/12"/>
    <property type="match status" value="1"/>
</dbReference>
<dbReference type="AlphaFoldDB" id="A0AAU9QE19"/>
<dbReference type="Gene3D" id="3.40.390.10">
    <property type="entry name" value="Collagenase (Catalytic Domain)"/>
    <property type="match status" value="1"/>
</dbReference>
<dbReference type="Gene3D" id="2.60.120.260">
    <property type="entry name" value="Galactose-binding domain-like"/>
    <property type="match status" value="1"/>
</dbReference>
<name>A0AAU9QE19_9VIBR</name>
<dbReference type="InterPro" id="IPR008979">
    <property type="entry name" value="Galactose-bd-like_sf"/>
</dbReference>
<dbReference type="Proteomes" id="UP001295462">
    <property type="component" value="Unassembled WGS sequence"/>
</dbReference>
<dbReference type="Gene3D" id="2.60.40.10">
    <property type="entry name" value="Immunoglobulins"/>
    <property type="match status" value="1"/>
</dbReference>
<reference evidence="3" key="1">
    <citation type="submission" date="2022-01" db="EMBL/GenBank/DDBJ databases">
        <authorList>
            <person name="Lagorce A."/>
        </authorList>
    </citation>
    <scope>NUCLEOTIDE SEQUENCE</scope>
    <source>
        <strain evidence="3">Th15_F1_A12</strain>
    </source>
</reference>
<evidence type="ECO:0000259" key="2">
    <source>
        <dbReference type="PROSITE" id="PS50022"/>
    </source>
</evidence>
<gene>
    <name evidence="3" type="ORF">THF1A12_10563</name>
</gene>
<evidence type="ECO:0000256" key="1">
    <source>
        <dbReference type="SAM" id="SignalP"/>
    </source>
</evidence>
<dbReference type="SUPFAM" id="SSF51055">
    <property type="entry name" value="Carbohydrate binding domain"/>
    <property type="match status" value="1"/>
</dbReference>
<comment type="caution">
    <text evidence="3">The sequence shown here is derived from an EMBL/GenBank/DDBJ whole genome shotgun (WGS) entry which is preliminary data.</text>
</comment>
<dbReference type="CDD" id="cd12215">
    <property type="entry name" value="ChiC_BD"/>
    <property type="match status" value="1"/>
</dbReference>
<dbReference type="EMBL" id="CAKMUD010000001">
    <property type="protein sequence ID" value="CAH1567178.1"/>
    <property type="molecule type" value="Genomic_DNA"/>
</dbReference>
<dbReference type="InterPro" id="IPR036573">
    <property type="entry name" value="CBM_sf_5/12"/>
</dbReference>
<dbReference type="GO" id="GO:0005975">
    <property type="term" value="P:carbohydrate metabolic process"/>
    <property type="evidence" value="ECO:0007669"/>
    <property type="project" value="InterPro"/>
</dbReference>
<dbReference type="Pfam" id="PF09471">
    <property type="entry name" value="Peptidase_M64"/>
    <property type="match status" value="1"/>
</dbReference>
<dbReference type="Pfam" id="PF00754">
    <property type="entry name" value="F5_F8_type_C"/>
    <property type="match status" value="1"/>
</dbReference>
<dbReference type="GO" id="GO:0030246">
    <property type="term" value="F:carbohydrate binding"/>
    <property type="evidence" value="ECO:0007669"/>
    <property type="project" value="InterPro"/>
</dbReference>
<keyword evidence="1" id="KW-0732">Signal</keyword>
<dbReference type="PROSITE" id="PS50022">
    <property type="entry name" value="FA58C_3"/>
    <property type="match status" value="1"/>
</dbReference>
<dbReference type="InterPro" id="IPR000421">
    <property type="entry name" value="FA58C"/>
</dbReference>
<dbReference type="RefSeq" id="WP_409588053.1">
    <property type="nucleotide sequence ID" value="NZ_CAKMTZ010000001.1"/>
</dbReference>
<proteinExistence type="predicted"/>
<organism evidence="3 4">
    <name type="scientific">Vibrio jasicida</name>
    <dbReference type="NCBI Taxonomy" id="766224"/>
    <lineage>
        <taxon>Bacteria</taxon>
        <taxon>Pseudomonadati</taxon>
        <taxon>Pseudomonadota</taxon>
        <taxon>Gammaproteobacteria</taxon>
        <taxon>Vibrionales</taxon>
        <taxon>Vibrionaceae</taxon>
        <taxon>Vibrio</taxon>
    </lineage>
</organism>
<evidence type="ECO:0000313" key="4">
    <source>
        <dbReference type="Proteomes" id="UP001295462"/>
    </source>
</evidence>
<feature type="signal peptide" evidence="1">
    <location>
        <begin position="1"/>
        <end position="25"/>
    </location>
</feature>
<dbReference type="InterPro" id="IPR019026">
    <property type="entry name" value="Peptidase_M64_IgA"/>
</dbReference>
<protein>
    <submittedName>
        <fullName evidence="3">F5/8 type C domain-containing protein</fullName>
    </submittedName>
</protein>
<feature type="domain" description="F5/8 type C" evidence="2">
    <location>
        <begin position="524"/>
        <end position="627"/>
    </location>
</feature>
<dbReference type="InterPro" id="IPR024079">
    <property type="entry name" value="MetalloPept_cat_dom_sf"/>
</dbReference>
<feature type="chain" id="PRO_5043975798" evidence="1">
    <location>
        <begin position="26"/>
        <end position="809"/>
    </location>
</feature>